<evidence type="ECO:0000313" key="2">
    <source>
        <dbReference type="EMBL" id="SPO36658.1"/>
    </source>
</evidence>
<gene>
    <name evidence="2" type="ORF">PSFLO_02129</name>
</gene>
<dbReference type="Proteomes" id="UP000323386">
    <property type="component" value="Unassembled WGS sequence"/>
</dbReference>
<feature type="compositionally biased region" description="Polar residues" evidence="1">
    <location>
        <begin position="99"/>
        <end position="113"/>
    </location>
</feature>
<dbReference type="EMBL" id="OOIP01000004">
    <property type="protein sequence ID" value="SPO36658.1"/>
    <property type="molecule type" value="Genomic_DNA"/>
</dbReference>
<name>A0A5C3EWQ7_9BASI</name>
<feature type="compositionally biased region" description="Basic and acidic residues" evidence="1">
    <location>
        <begin position="1"/>
        <end position="16"/>
    </location>
</feature>
<protein>
    <submittedName>
        <fullName evidence="2">Uncharacterized protein</fullName>
    </submittedName>
</protein>
<feature type="compositionally biased region" description="Acidic residues" evidence="1">
    <location>
        <begin position="17"/>
        <end position="37"/>
    </location>
</feature>
<reference evidence="2 3" key="1">
    <citation type="submission" date="2018-03" db="EMBL/GenBank/DDBJ databases">
        <authorList>
            <person name="Guldener U."/>
        </authorList>
    </citation>
    <scope>NUCLEOTIDE SEQUENCE [LARGE SCALE GENOMIC DNA]</scope>
    <source>
        <strain evidence="2 3">DAOM196992</strain>
    </source>
</reference>
<accession>A0A5C3EWQ7</accession>
<proteinExistence type="predicted"/>
<evidence type="ECO:0000313" key="3">
    <source>
        <dbReference type="Proteomes" id="UP000323386"/>
    </source>
</evidence>
<sequence length="179" mass="19517">MQRERCQRDGRDGGGDEKEEEEEEEVEEEEEEEEDEEEAKKPTRGRQRVAHRPACQRPGGGDLALAREPERVRRMGVAEAQAGREAEAKPGWPSRRGSQRTASRGTPPHSSDPASILILGPLPTARLSDCLPSLPLPPAISTHLCCLPPHLPAHRHPTGFPACLPATLPAPIGPFPNCL</sequence>
<evidence type="ECO:0000256" key="1">
    <source>
        <dbReference type="SAM" id="MobiDB-lite"/>
    </source>
</evidence>
<feature type="region of interest" description="Disordered" evidence="1">
    <location>
        <begin position="1"/>
        <end position="115"/>
    </location>
</feature>
<keyword evidence="3" id="KW-1185">Reference proteome</keyword>
<dbReference type="AlphaFoldDB" id="A0A5C3EWQ7"/>
<feature type="compositionally biased region" description="Basic residues" evidence="1">
    <location>
        <begin position="42"/>
        <end position="51"/>
    </location>
</feature>
<organism evidence="2 3">
    <name type="scientific">Pseudozyma flocculosa</name>
    <dbReference type="NCBI Taxonomy" id="84751"/>
    <lineage>
        <taxon>Eukaryota</taxon>
        <taxon>Fungi</taxon>
        <taxon>Dikarya</taxon>
        <taxon>Basidiomycota</taxon>
        <taxon>Ustilaginomycotina</taxon>
        <taxon>Ustilaginomycetes</taxon>
        <taxon>Ustilaginales</taxon>
        <taxon>Ustilaginaceae</taxon>
        <taxon>Pseudozyma</taxon>
    </lineage>
</organism>